<reference evidence="1 2" key="1">
    <citation type="submission" date="2024-07" db="EMBL/GenBank/DDBJ databases">
        <title>Molecular mechanisms and environmental adaptations of flagellar loss and biofilm growth of Rhodanobacter under environmental stress.</title>
        <authorList>
            <person name="Chen M."/>
        </authorList>
    </citation>
    <scope>NUCLEOTIDE SEQUENCE [LARGE SCALE GENOMIC DNA]</scope>
    <source>
        <strain evidence="1 2">RS22</strain>
    </source>
</reference>
<keyword evidence="2" id="KW-1185">Reference proteome</keyword>
<evidence type="ECO:0000313" key="1">
    <source>
        <dbReference type="EMBL" id="MEY2181604.1"/>
    </source>
</evidence>
<accession>A0ABV4AMH4</accession>
<protein>
    <submittedName>
        <fullName evidence="1">Uncharacterized protein</fullName>
    </submittedName>
</protein>
<comment type="caution">
    <text evidence="1">The sequence shown here is derived from an EMBL/GenBank/DDBJ whole genome shotgun (WGS) entry which is preliminary data.</text>
</comment>
<dbReference type="Proteomes" id="UP001562159">
    <property type="component" value="Unassembled WGS sequence"/>
</dbReference>
<dbReference type="EMBL" id="JBGBPY010000001">
    <property type="protein sequence ID" value="MEY2181604.1"/>
    <property type="molecule type" value="Genomic_DNA"/>
</dbReference>
<gene>
    <name evidence="1" type="ORF">AB7878_04175</name>
</gene>
<evidence type="ECO:0000313" key="2">
    <source>
        <dbReference type="Proteomes" id="UP001562159"/>
    </source>
</evidence>
<sequence length="157" mass="15864">MENGVSREGASIFNALWPAAEMKRAFTETALSWTTCFGGDFAAVAGAAACWTPFGTAAGAFGALVAGADVAAGAGRAATVAGQANAIRMMPDAAAGASRRPNGVRQTLARISRATGLILQRASSCAAAHQTCGRWFANAEAAAMALGIGLLFCLYMS</sequence>
<organism evidence="1 2">
    <name type="scientific">Rhodanobacter humi</name>
    <dbReference type="NCBI Taxonomy" id="1888173"/>
    <lineage>
        <taxon>Bacteria</taxon>
        <taxon>Pseudomonadati</taxon>
        <taxon>Pseudomonadota</taxon>
        <taxon>Gammaproteobacteria</taxon>
        <taxon>Lysobacterales</taxon>
        <taxon>Rhodanobacteraceae</taxon>
        <taxon>Rhodanobacter</taxon>
    </lineage>
</organism>
<name>A0ABV4AMH4_9GAMM</name>
<proteinExistence type="predicted"/>